<name>A0A0J8QVG8_COCIT</name>
<organism evidence="4 5">
    <name type="scientific">Coccidioides immitis RMSCC 3703</name>
    <dbReference type="NCBI Taxonomy" id="454286"/>
    <lineage>
        <taxon>Eukaryota</taxon>
        <taxon>Fungi</taxon>
        <taxon>Dikarya</taxon>
        <taxon>Ascomycota</taxon>
        <taxon>Pezizomycotina</taxon>
        <taxon>Eurotiomycetes</taxon>
        <taxon>Eurotiomycetidae</taxon>
        <taxon>Onygenales</taxon>
        <taxon>Onygenaceae</taxon>
        <taxon>Coccidioides</taxon>
    </lineage>
</organism>
<reference evidence="5" key="1">
    <citation type="journal article" date="2010" name="Genome Res.">
        <title>Population genomic sequencing of Coccidioides fungi reveals recent hybridization and transposon control.</title>
        <authorList>
            <person name="Neafsey D.E."/>
            <person name="Barker B.M."/>
            <person name="Sharpton T.J."/>
            <person name="Stajich J.E."/>
            <person name="Park D.J."/>
            <person name="Whiston E."/>
            <person name="Hung C.-Y."/>
            <person name="McMahan C."/>
            <person name="White J."/>
            <person name="Sykes S."/>
            <person name="Heiman D."/>
            <person name="Young S."/>
            <person name="Zeng Q."/>
            <person name="Abouelleil A."/>
            <person name="Aftuck L."/>
            <person name="Bessette D."/>
            <person name="Brown A."/>
            <person name="FitzGerald M."/>
            <person name="Lui A."/>
            <person name="Macdonald J.P."/>
            <person name="Priest M."/>
            <person name="Orbach M.J."/>
            <person name="Galgiani J.N."/>
            <person name="Kirkland T.N."/>
            <person name="Cole G.T."/>
            <person name="Birren B.W."/>
            <person name="Henn M.R."/>
            <person name="Taylor J.W."/>
            <person name="Rounsley S.D."/>
        </authorList>
    </citation>
    <scope>NUCLEOTIDE SEQUENCE [LARGE SCALE GENOMIC DNA]</scope>
    <source>
        <strain evidence="5">RMSCC 3703</strain>
    </source>
</reference>
<accession>A0A0J8QVG8</accession>
<evidence type="ECO:0000313" key="4">
    <source>
        <dbReference type="EMBL" id="KMU76461.1"/>
    </source>
</evidence>
<dbReference type="Proteomes" id="UP000054559">
    <property type="component" value="Unassembled WGS sequence"/>
</dbReference>
<keyword evidence="2" id="KW-0813">Transport</keyword>
<dbReference type="EMBL" id="DS268120">
    <property type="protein sequence ID" value="KMU76461.1"/>
    <property type="molecule type" value="Genomic_DNA"/>
</dbReference>
<evidence type="ECO:0000256" key="2">
    <source>
        <dbReference type="ARBA" id="ARBA00022448"/>
    </source>
</evidence>
<dbReference type="PANTHER" id="PTHR16166:SF93">
    <property type="entry name" value="INTERMEMBRANE LIPID TRANSFER PROTEIN VPS13"/>
    <property type="match status" value="1"/>
</dbReference>
<sequence>MVSKYFKMLEGLVANLLNRFLGMYVKNFDAGQLNVGIWSGDVKLRNLELRREALDQLHLPLNVVEGHLGELTLSIPWSNLRGKPVKIEIEDVFLLAAPKEDSSYDPEEEKRREHEIKMESWRALSFLGISTQKA</sequence>
<dbReference type="InterPro" id="IPR026854">
    <property type="entry name" value="VPS13_N"/>
</dbReference>
<dbReference type="GO" id="GO:0045053">
    <property type="term" value="P:protein retention in Golgi apparatus"/>
    <property type="evidence" value="ECO:0007669"/>
    <property type="project" value="TreeGrafter"/>
</dbReference>
<evidence type="ECO:0000313" key="5">
    <source>
        <dbReference type="Proteomes" id="UP000054559"/>
    </source>
</evidence>
<dbReference type="AlphaFoldDB" id="A0A0J8QVG8"/>
<dbReference type="InterPro" id="IPR026847">
    <property type="entry name" value="VPS13"/>
</dbReference>
<dbReference type="GO" id="GO:0006623">
    <property type="term" value="P:protein targeting to vacuole"/>
    <property type="evidence" value="ECO:0007669"/>
    <property type="project" value="TreeGrafter"/>
</dbReference>
<dbReference type="GO" id="GO:0007005">
    <property type="term" value="P:mitochondrion organization"/>
    <property type="evidence" value="ECO:0007669"/>
    <property type="project" value="TreeGrafter"/>
</dbReference>
<evidence type="ECO:0000259" key="3">
    <source>
        <dbReference type="Pfam" id="PF12624"/>
    </source>
</evidence>
<feature type="domain" description="Chorein N-terminal" evidence="3">
    <location>
        <begin position="8"/>
        <end position="118"/>
    </location>
</feature>
<comment type="similarity">
    <text evidence="1">Belongs to the VPS13 family.</text>
</comment>
<dbReference type="Pfam" id="PF12624">
    <property type="entry name" value="VPS13_N"/>
    <property type="match status" value="1"/>
</dbReference>
<dbReference type="PANTHER" id="PTHR16166">
    <property type="entry name" value="VACUOLAR PROTEIN SORTING-ASSOCIATED PROTEIN VPS13"/>
    <property type="match status" value="1"/>
</dbReference>
<dbReference type="STRING" id="454286.A0A0J8QVG8"/>
<dbReference type="GO" id="GO:0045324">
    <property type="term" value="P:late endosome to vacuole transport"/>
    <property type="evidence" value="ECO:0007669"/>
    <property type="project" value="TreeGrafter"/>
</dbReference>
<proteinExistence type="inferred from homology"/>
<protein>
    <submittedName>
        <fullName evidence="4">VPS13 protein</fullName>
    </submittedName>
</protein>
<gene>
    <name evidence="4" type="ORF">CISG_01194</name>
</gene>
<evidence type="ECO:0000256" key="1">
    <source>
        <dbReference type="ARBA" id="ARBA00006545"/>
    </source>
</evidence>